<dbReference type="SUPFAM" id="SSF55874">
    <property type="entry name" value="ATPase domain of HSP90 chaperone/DNA topoisomerase II/histidine kinase"/>
    <property type="match status" value="1"/>
</dbReference>
<dbReference type="PANTHER" id="PTHR35526:SF3">
    <property type="entry name" value="ANTI-SIGMA-F FACTOR RSBW"/>
    <property type="match status" value="1"/>
</dbReference>
<dbReference type="Gene3D" id="3.30.565.10">
    <property type="entry name" value="Histidine kinase-like ATPase, C-terminal domain"/>
    <property type="match status" value="1"/>
</dbReference>
<proteinExistence type="predicted"/>
<accession>A0A5B8U2E9</accession>
<keyword evidence="3" id="KW-0067">ATP-binding</keyword>
<gene>
    <name evidence="3" type="ORF">FSW04_05480</name>
</gene>
<dbReference type="PANTHER" id="PTHR35526">
    <property type="entry name" value="ANTI-SIGMA-F FACTOR RSBW-RELATED"/>
    <property type="match status" value="1"/>
</dbReference>
<dbReference type="OrthoDB" id="4828148at2"/>
<dbReference type="EMBL" id="CP042430">
    <property type="protein sequence ID" value="QEC47092.1"/>
    <property type="molecule type" value="Genomic_DNA"/>
</dbReference>
<sequence>MHRWLAGVPAGDPLGRLPGPPRSSPVLLMVLTRSATDILLSFAPVPDAARAARHALARRGLSADVDHTVSLLTSEVMGNAVRHAGALHPGEKIVFHARISDDHVRVEVADRGPGFDPEIRHDASGFGLRLIDKLASRWGVETTARGCRVWFEVDRRRGRFDRSPGA</sequence>
<keyword evidence="4" id="KW-1185">Reference proteome</keyword>
<dbReference type="SMART" id="SM00387">
    <property type="entry name" value="HATPase_c"/>
    <property type="match status" value="1"/>
</dbReference>
<organism evidence="3 4">
    <name type="scientific">Baekduia soli</name>
    <dbReference type="NCBI Taxonomy" id="496014"/>
    <lineage>
        <taxon>Bacteria</taxon>
        <taxon>Bacillati</taxon>
        <taxon>Actinomycetota</taxon>
        <taxon>Thermoleophilia</taxon>
        <taxon>Solirubrobacterales</taxon>
        <taxon>Baekduiaceae</taxon>
        <taxon>Baekduia</taxon>
    </lineage>
</organism>
<evidence type="ECO:0000313" key="3">
    <source>
        <dbReference type="EMBL" id="QEC47092.1"/>
    </source>
</evidence>
<dbReference type="Proteomes" id="UP000321805">
    <property type="component" value="Chromosome"/>
</dbReference>
<feature type="domain" description="Histidine kinase/HSP90-like ATPase" evidence="2">
    <location>
        <begin position="64"/>
        <end position="157"/>
    </location>
</feature>
<dbReference type="CDD" id="cd16936">
    <property type="entry name" value="HATPase_RsbW-like"/>
    <property type="match status" value="1"/>
</dbReference>
<dbReference type="KEGG" id="bsol:FSW04_05480"/>
<dbReference type="AlphaFoldDB" id="A0A5B8U2E9"/>
<protein>
    <submittedName>
        <fullName evidence="3">ATP-binding protein</fullName>
    </submittedName>
</protein>
<dbReference type="GO" id="GO:0005524">
    <property type="term" value="F:ATP binding"/>
    <property type="evidence" value="ECO:0007669"/>
    <property type="project" value="UniProtKB-KW"/>
</dbReference>
<name>A0A5B8U2E9_9ACTN</name>
<keyword evidence="1" id="KW-0808">Transferase</keyword>
<evidence type="ECO:0000313" key="4">
    <source>
        <dbReference type="Proteomes" id="UP000321805"/>
    </source>
</evidence>
<evidence type="ECO:0000256" key="1">
    <source>
        <dbReference type="ARBA" id="ARBA00022527"/>
    </source>
</evidence>
<reference evidence="3 4" key="1">
    <citation type="journal article" date="2018" name="J. Microbiol.">
        <title>Baekduia soli gen. nov., sp. nov., a novel bacterium isolated from the soil of Baekdu Mountain and proposal of a novel family name, Baekduiaceae fam. nov.</title>
        <authorList>
            <person name="An D.S."/>
            <person name="Siddiqi M.Z."/>
            <person name="Kim K.H."/>
            <person name="Yu H.S."/>
            <person name="Im W.T."/>
        </authorList>
    </citation>
    <scope>NUCLEOTIDE SEQUENCE [LARGE SCALE GENOMIC DNA]</scope>
    <source>
        <strain evidence="3 4">BR7-21</strain>
    </source>
</reference>
<keyword evidence="1" id="KW-0418">Kinase</keyword>
<evidence type="ECO:0000259" key="2">
    <source>
        <dbReference type="SMART" id="SM00387"/>
    </source>
</evidence>
<dbReference type="InterPro" id="IPR050267">
    <property type="entry name" value="Anti-sigma-factor_SerPK"/>
</dbReference>
<dbReference type="Pfam" id="PF13581">
    <property type="entry name" value="HATPase_c_2"/>
    <property type="match status" value="1"/>
</dbReference>
<keyword evidence="1" id="KW-0723">Serine/threonine-protein kinase</keyword>
<dbReference type="InterPro" id="IPR003594">
    <property type="entry name" value="HATPase_dom"/>
</dbReference>
<dbReference type="GO" id="GO:0004674">
    <property type="term" value="F:protein serine/threonine kinase activity"/>
    <property type="evidence" value="ECO:0007669"/>
    <property type="project" value="UniProtKB-KW"/>
</dbReference>
<dbReference type="InterPro" id="IPR036890">
    <property type="entry name" value="HATPase_C_sf"/>
</dbReference>
<keyword evidence="3" id="KW-0547">Nucleotide-binding</keyword>